<organism evidence="2 3">
    <name type="scientific">Niastella yeongjuensis</name>
    <dbReference type="NCBI Taxonomy" id="354355"/>
    <lineage>
        <taxon>Bacteria</taxon>
        <taxon>Pseudomonadati</taxon>
        <taxon>Bacteroidota</taxon>
        <taxon>Chitinophagia</taxon>
        <taxon>Chitinophagales</taxon>
        <taxon>Chitinophagaceae</taxon>
        <taxon>Niastella</taxon>
    </lineage>
</organism>
<dbReference type="EMBL" id="LVXG01000003">
    <property type="protein sequence ID" value="OQP54524.1"/>
    <property type="molecule type" value="Genomic_DNA"/>
</dbReference>
<dbReference type="PANTHER" id="PTHR46825:SF12">
    <property type="entry name" value="PENICILLIN-BINDING PROTEIN 4"/>
    <property type="match status" value="1"/>
</dbReference>
<name>A0A1V9F837_9BACT</name>
<dbReference type="PANTHER" id="PTHR46825">
    <property type="entry name" value="D-ALANYL-D-ALANINE-CARBOXYPEPTIDASE/ENDOPEPTIDASE AMPH"/>
    <property type="match status" value="1"/>
</dbReference>
<evidence type="ECO:0000313" key="2">
    <source>
        <dbReference type="EMBL" id="OQP54524.1"/>
    </source>
</evidence>
<dbReference type="OrthoDB" id="9797709at2"/>
<comment type="caution">
    <text evidence="2">The sequence shown here is derived from an EMBL/GenBank/DDBJ whole genome shotgun (WGS) entry which is preliminary data.</text>
</comment>
<dbReference type="InterPro" id="IPR050491">
    <property type="entry name" value="AmpC-like"/>
</dbReference>
<dbReference type="Gene3D" id="3.40.710.10">
    <property type="entry name" value="DD-peptidase/beta-lactamase superfamily"/>
    <property type="match status" value="1"/>
</dbReference>
<evidence type="ECO:0000259" key="1">
    <source>
        <dbReference type="Pfam" id="PF00144"/>
    </source>
</evidence>
<dbReference type="InterPro" id="IPR001466">
    <property type="entry name" value="Beta-lactam-related"/>
</dbReference>
<dbReference type="AlphaFoldDB" id="A0A1V9F837"/>
<reference evidence="3" key="1">
    <citation type="submission" date="2016-04" db="EMBL/GenBank/DDBJ databases">
        <authorList>
            <person name="Chen L."/>
            <person name="Zhuang W."/>
            <person name="Wang G."/>
        </authorList>
    </citation>
    <scope>NUCLEOTIDE SEQUENCE [LARGE SCALE GENOMIC DNA]</scope>
    <source>
        <strain evidence="3">17621</strain>
    </source>
</reference>
<dbReference type="RefSeq" id="WP_081197352.1">
    <property type="nucleotide sequence ID" value="NZ_FOCZ01000003.1"/>
</dbReference>
<dbReference type="Proteomes" id="UP000192610">
    <property type="component" value="Unassembled WGS sequence"/>
</dbReference>
<keyword evidence="3" id="KW-1185">Reference proteome</keyword>
<accession>A0A1V9F837</accession>
<evidence type="ECO:0000313" key="3">
    <source>
        <dbReference type="Proteomes" id="UP000192610"/>
    </source>
</evidence>
<proteinExistence type="predicted"/>
<dbReference type="SUPFAM" id="SSF56601">
    <property type="entry name" value="beta-lactamase/transpeptidase-like"/>
    <property type="match status" value="1"/>
</dbReference>
<protein>
    <recommendedName>
        <fullName evidence="1">Beta-lactamase-related domain-containing protein</fullName>
    </recommendedName>
</protein>
<gene>
    <name evidence="2" type="ORF">A4H97_21355</name>
</gene>
<sequence>MHKYYLLLIAQIIIYAHTLGQSKPVYSKEVEGRIRRVETSLAGWVQLKDSNLWTLADRMAYYHVPGVSIAVIKDYKIDWVRGYGLADSATQRKVTTTTRFQAASISKSLNALGVLRLTDKKELDLNKDVNEYLTSWKFPSDSFTQQTKITLAHLLSHTAGLTVHGFMGYNIKDTIPTDNEMLDGKRPSNSAAVRSFTEPGKKFEYSGGGIMITKKVIIDHTGMAYDKYMEKFVLKPLGMDHSSFAQPPAANLRAQLATGYSGNGAMPGYFNIYPEQAPDGLWTTPEDLSRFIIEMQLSLQGKSNKIMSKEMTTTMVTPYANNSSALGVMTFDRGGLHYFTHGGANVGFKCEYVASMADGNGLVIMTNSDVYSIIPEIINSVAAVYQWKDYYKPEIKKVVYPDTSRLNEYVGKYKLRNAIVNFKQEGGHLYLNQGNNPFLRAFFESDDTFFTYLDPGATVSFGRNQNGVVTTLIIRGGGQELKAEKIN</sequence>
<dbReference type="Pfam" id="PF00144">
    <property type="entry name" value="Beta-lactamase"/>
    <property type="match status" value="1"/>
</dbReference>
<feature type="domain" description="Beta-lactamase-related" evidence="1">
    <location>
        <begin position="55"/>
        <end position="369"/>
    </location>
</feature>
<dbReference type="STRING" id="354355.SAMN05660816_01782"/>
<dbReference type="InterPro" id="IPR012338">
    <property type="entry name" value="Beta-lactam/transpept-like"/>
</dbReference>